<dbReference type="SMART" id="SM00304">
    <property type="entry name" value="HAMP"/>
    <property type="match status" value="2"/>
</dbReference>
<dbReference type="CDD" id="cd11386">
    <property type="entry name" value="MCP_signal"/>
    <property type="match status" value="1"/>
</dbReference>
<dbReference type="GO" id="GO:0005886">
    <property type="term" value="C:plasma membrane"/>
    <property type="evidence" value="ECO:0007669"/>
    <property type="project" value="UniProtKB-SubCell"/>
</dbReference>
<dbReference type="GO" id="GO:0006935">
    <property type="term" value="P:chemotaxis"/>
    <property type="evidence" value="ECO:0007669"/>
    <property type="project" value="UniProtKB-KW"/>
</dbReference>
<dbReference type="Proteomes" id="UP000199636">
    <property type="component" value="Unassembled WGS sequence"/>
</dbReference>
<reference evidence="18" key="1">
    <citation type="submission" date="2016-10" db="EMBL/GenBank/DDBJ databases">
        <authorList>
            <person name="Varghese N."/>
            <person name="Submissions S."/>
        </authorList>
    </citation>
    <scope>NUCLEOTIDE SEQUENCE [LARGE SCALE GENOMIC DNA]</scope>
    <source>
        <strain evidence="18">CCM 7469</strain>
    </source>
</reference>
<evidence type="ECO:0000259" key="15">
    <source>
        <dbReference type="PROSITE" id="PS50192"/>
    </source>
</evidence>
<dbReference type="Gene3D" id="1.10.287.950">
    <property type="entry name" value="Methyl-accepting chemotaxis protein"/>
    <property type="match status" value="1"/>
</dbReference>
<protein>
    <submittedName>
        <fullName evidence="17">Methyl-accepting chemotaxis protein</fullName>
    </submittedName>
</protein>
<dbReference type="PANTHER" id="PTHR32089">
    <property type="entry name" value="METHYL-ACCEPTING CHEMOTAXIS PROTEIN MCPB"/>
    <property type="match status" value="1"/>
</dbReference>
<feature type="domain" description="Methyl-accepting transducer" evidence="14">
    <location>
        <begin position="447"/>
        <end position="683"/>
    </location>
</feature>
<gene>
    <name evidence="17" type="ORF">SAMN05216272_102357</name>
</gene>
<dbReference type="PANTHER" id="PTHR32089:SF119">
    <property type="entry name" value="METHYL-ACCEPTING CHEMOTAXIS PROTEIN CTPL"/>
    <property type="match status" value="1"/>
</dbReference>
<dbReference type="Gene3D" id="3.30.450.20">
    <property type="entry name" value="PAS domain"/>
    <property type="match status" value="1"/>
</dbReference>
<dbReference type="InterPro" id="IPR003660">
    <property type="entry name" value="HAMP_dom"/>
</dbReference>
<feature type="coiled-coil region" evidence="12">
    <location>
        <begin position="591"/>
        <end position="618"/>
    </location>
</feature>
<organism evidence="17 18">
    <name type="scientific">Pseudomonas panipatensis</name>
    <dbReference type="NCBI Taxonomy" id="428992"/>
    <lineage>
        <taxon>Bacteria</taxon>
        <taxon>Pseudomonadati</taxon>
        <taxon>Pseudomonadota</taxon>
        <taxon>Gammaproteobacteria</taxon>
        <taxon>Pseudomonadales</taxon>
        <taxon>Pseudomonadaceae</taxon>
        <taxon>Pseudomonas</taxon>
    </lineage>
</organism>
<accession>A0A1G8E6V2</accession>
<feature type="transmembrane region" description="Helical" evidence="13">
    <location>
        <begin position="366"/>
        <end position="386"/>
    </location>
</feature>
<evidence type="ECO:0000259" key="16">
    <source>
        <dbReference type="PROSITE" id="PS50885"/>
    </source>
</evidence>
<keyword evidence="18" id="KW-1185">Reference proteome</keyword>
<dbReference type="AlphaFoldDB" id="A0A1G8E6V2"/>
<dbReference type="SMART" id="SM00283">
    <property type="entry name" value="MA"/>
    <property type="match status" value="1"/>
</dbReference>
<evidence type="ECO:0000256" key="11">
    <source>
        <dbReference type="PROSITE-ProRule" id="PRU00284"/>
    </source>
</evidence>
<dbReference type="PROSITE" id="PS50192">
    <property type="entry name" value="T_SNARE"/>
    <property type="match status" value="1"/>
</dbReference>
<evidence type="ECO:0000256" key="7">
    <source>
        <dbReference type="ARBA" id="ARBA00022989"/>
    </source>
</evidence>
<comment type="subcellular location">
    <subcellularLocation>
        <location evidence="1">Cell inner membrane</location>
        <topology evidence="1">Multi-pass membrane protein</topology>
    </subcellularLocation>
</comment>
<evidence type="ECO:0000256" key="1">
    <source>
        <dbReference type="ARBA" id="ARBA00004429"/>
    </source>
</evidence>
<dbReference type="FunFam" id="1.10.287.950:FF:000001">
    <property type="entry name" value="Methyl-accepting chemotaxis sensory transducer"/>
    <property type="match status" value="1"/>
</dbReference>
<dbReference type="GO" id="GO:0007165">
    <property type="term" value="P:signal transduction"/>
    <property type="evidence" value="ECO:0007669"/>
    <property type="project" value="UniProtKB-KW"/>
</dbReference>
<feature type="domain" description="T-SNARE coiled-coil homology" evidence="15">
    <location>
        <begin position="634"/>
        <end position="682"/>
    </location>
</feature>
<name>A0A1G8E6V2_9PSED</name>
<evidence type="ECO:0000256" key="5">
    <source>
        <dbReference type="ARBA" id="ARBA00022519"/>
    </source>
</evidence>
<evidence type="ECO:0000256" key="12">
    <source>
        <dbReference type="SAM" id="Coils"/>
    </source>
</evidence>
<keyword evidence="6 13" id="KW-0812">Transmembrane</keyword>
<evidence type="ECO:0000313" key="18">
    <source>
        <dbReference type="Proteomes" id="UP000199636"/>
    </source>
</evidence>
<evidence type="ECO:0000256" key="10">
    <source>
        <dbReference type="ARBA" id="ARBA00029447"/>
    </source>
</evidence>
<evidence type="ECO:0000256" key="8">
    <source>
        <dbReference type="ARBA" id="ARBA00023136"/>
    </source>
</evidence>
<evidence type="ECO:0000256" key="9">
    <source>
        <dbReference type="ARBA" id="ARBA00023224"/>
    </source>
</evidence>
<dbReference type="Pfam" id="PF00015">
    <property type="entry name" value="MCPsignal"/>
    <property type="match status" value="1"/>
</dbReference>
<sequence>MRGYFVMKFKSIQFSVVALAGASVLAVVAALVIYALFAGGRTQALVQDRTQALLEKVINERLVALARAQASQIQRELEYPLTVVKGLAQANMLMDQKDADGKPTLGISRGEMSNLLRQTVAQNPKLLDAFAGWEPNAFAGQDSLYAGQASQGYDASGRFMPWWYRKADGSLTVEAMGNTLESQKLLPTGVREGEYYLCPKEKLKPCVIDPAPYEMGGKMVMMSSFNAPILVNGQFRGAVGADLSLAFIQDLLKNADSGLYDGAGELALISSNGRLVAYTKDVSKLGEPASSVLDATQAASLGKLQGEEPLYTQDNAHDSIVLFLPFAVGDTGTRWTLMLEIPRQAVLGELKELQGELKQQSDADTLGMTLVGLLIAAIGLLVIWLVGHGIARPLRQLVGMLDDIAQGEGDLTRRLSSDRADELGSIAKGFNTFLGKLQGMIGQVVTSVQHVSDSSEHTADIAIRTNQGVQKQLAEIELVATAVHEMTATAQDVARNATHAAEAASHADQAAHQGKRIVESSSAAIQALATEIGRAVSVVQTLARDSENINAILVAIRGIAEQTNLLALNAAIEAARAGEQGRGFAVVADEVRNLAQKTQQATQEIQSMIQQLQNGTREVVQVMQDSQEKTDDSVRHANEAAQALESITQAVSVINDMNTQIASAAEEQSAVAEDINRNVANIGLVANQVAGGADEASQASAELTKLAEQQRRLVNQFRV</sequence>
<dbReference type="Pfam" id="PF00672">
    <property type="entry name" value="HAMP"/>
    <property type="match status" value="1"/>
</dbReference>
<proteinExistence type="inferred from homology"/>
<dbReference type="EMBL" id="FNDS01000002">
    <property type="protein sequence ID" value="SDH65430.1"/>
    <property type="molecule type" value="Genomic_DNA"/>
</dbReference>
<keyword evidence="8 13" id="KW-0472">Membrane</keyword>
<evidence type="ECO:0000256" key="2">
    <source>
        <dbReference type="ARBA" id="ARBA00022475"/>
    </source>
</evidence>
<dbReference type="PROSITE" id="PS50111">
    <property type="entry name" value="CHEMOTAXIS_TRANSDUC_2"/>
    <property type="match status" value="1"/>
</dbReference>
<dbReference type="InterPro" id="IPR004089">
    <property type="entry name" value="MCPsignal_dom"/>
</dbReference>
<comment type="similarity">
    <text evidence="10">Belongs to the methyl-accepting chemotaxis (MCP) protein family.</text>
</comment>
<feature type="domain" description="HAMP" evidence="16">
    <location>
        <begin position="388"/>
        <end position="442"/>
    </location>
</feature>
<evidence type="ECO:0000256" key="6">
    <source>
        <dbReference type="ARBA" id="ARBA00022692"/>
    </source>
</evidence>
<feature type="transmembrane region" description="Helical" evidence="13">
    <location>
        <begin position="12"/>
        <end position="37"/>
    </location>
</feature>
<keyword evidence="12" id="KW-0175">Coiled coil</keyword>
<evidence type="ECO:0000256" key="13">
    <source>
        <dbReference type="SAM" id="Phobius"/>
    </source>
</evidence>
<dbReference type="CDD" id="cd06225">
    <property type="entry name" value="HAMP"/>
    <property type="match status" value="1"/>
</dbReference>
<evidence type="ECO:0000259" key="14">
    <source>
        <dbReference type="PROSITE" id="PS50111"/>
    </source>
</evidence>
<dbReference type="PROSITE" id="PS50885">
    <property type="entry name" value="HAMP"/>
    <property type="match status" value="1"/>
</dbReference>
<keyword evidence="5" id="KW-0997">Cell inner membrane</keyword>
<keyword evidence="3" id="KW-0488">Methylation</keyword>
<dbReference type="CDD" id="cd12913">
    <property type="entry name" value="PDC1_MCP_like"/>
    <property type="match status" value="1"/>
</dbReference>
<keyword evidence="2" id="KW-1003">Cell membrane</keyword>
<evidence type="ECO:0000256" key="4">
    <source>
        <dbReference type="ARBA" id="ARBA00022500"/>
    </source>
</evidence>
<evidence type="ECO:0000256" key="3">
    <source>
        <dbReference type="ARBA" id="ARBA00022481"/>
    </source>
</evidence>
<dbReference type="STRING" id="428992.SAMN05216272_102357"/>
<keyword evidence="7 13" id="KW-1133">Transmembrane helix</keyword>
<dbReference type="SUPFAM" id="SSF58104">
    <property type="entry name" value="Methyl-accepting chemotaxis protein (MCP) signaling domain"/>
    <property type="match status" value="1"/>
</dbReference>
<evidence type="ECO:0000313" key="17">
    <source>
        <dbReference type="EMBL" id="SDH65430.1"/>
    </source>
</evidence>
<dbReference type="InterPro" id="IPR000727">
    <property type="entry name" value="T_SNARE_dom"/>
</dbReference>
<keyword evidence="9 11" id="KW-0807">Transducer</keyword>
<keyword evidence="4" id="KW-0145">Chemotaxis</keyword>